<keyword evidence="2" id="KW-1185">Reference proteome</keyword>
<evidence type="ECO:0000313" key="2">
    <source>
        <dbReference type="Proteomes" id="UP001279734"/>
    </source>
</evidence>
<dbReference type="AlphaFoldDB" id="A0AAD3XZK9"/>
<reference evidence="1" key="1">
    <citation type="submission" date="2023-05" db="EMBL/GenBank/DDBJ databases">
        <title>Nepenthes gracilis genome sequencing.</title>
        <authorList>
            <person name="Fukushima K."/>
        </authorList>
    </citation>
    <scope>NUCLEOTIDE SEQUENCE</scope>
    <source>
        <strain evidence="1">SING2019-196</strain>
    </source>
</reference>
<comment type="caution">
    <text evidence="1">The sequence shown here is derived from an EMBL/GenBank/DDBJ whole genome shotgun (WGS) entry which is preliminary data.</text>
</comment>
<accession>A0AAD3XZK9</accession>
<organism evidence="1 2">
    <name type="scientific">Nepenthes gracilis</name>
    <name type="common">Slender pitcher plant</name>
    <dbReference type="NCBI Taxonomy" id="150966"/>
    <lineage>
        <taxon>Eukaryota</taxon>
        <taxon>Viridiplantae</taxon>
        <taxon>Streptophyta</taxon>
        <taxon>Embryophyta</taxon>
        <taxon>Tracheophyta</taxon>
        <taxon>Spermatophyta</taxon>
        <taxon>Magnoliopsida</taxon>
        <taxon>eudicotyledons</taxon>
        <taxon>Gunneridae</taxon>
        <taxon>Pentapetalae</taxon>
        <taxon>Caryophyllales</taxon>
        <taxon>Nepenthaceae</taxon>
        <taxon>Nepenthes</taxon>
    </lineage>
</organism>
<dbReference type="EMBL" id="BSYO01000024">
    <property type="protein sequence ID" value="GMH22109.1"/>
    <property type="molecule type" value="Genomic_DNA"/>
</dbReference>
<name>A0AAD3XZK9_NEPGR</name>
<sequence>MLGGGLAGAGGTMMPASGSDTGMMQHPRWCAGRQLMSVSWLEAGLLLLKILLADESVDAELDDLDVDAGYPGSFCVLTWQIYYKTRFQPGKSRPNPFKAVPDVSVQGDLALGSDKPLIEAIVSAPPSVVAGDC</sequence>
<proteinExistence type="predicted"/>
<dbReference type="Proteomes" id="UP001279734">
    <property type="component" value="Unassembled WGS sequence"/>
</dbReference>
<evidence type="ECO:0000313" key="1">
    <source>
        <dbReference type="EMBL" id="GMH22109.1"/>
    </source>
</evidence>
<protein>
    <submittedName>
        <fullName evidence="1">Uncharacterized protein</fullName>
    </submittedName>
</protein>
<gene>
    <name evidence="1" type="ORF">Nepgr_023952</name>
</gene>